<evidence type="ECO:0000313" key="2">
    <source>
        <dbReference type="Proteomes" id="UP001209755"/>
    </source>
</evidence>
<protein>
    <recommendedName>
        <fullName evidence="3">Sulfotransferase family protein</fullName>
    </recommendedName>
</protein>
<organism evidence="1 2">
    <name type="scientific">Rhodobium gokarnense</name>
    <dbReference type="NCBI Taxonomy" id="364296"/>
    <lineage>
        <taxon>Bacteria</taxon>
        <taxon>Pseudomonadati</taxon>
        <taxon>Pseudomonadota</taxon>
        <taxon>Alphaproteobacteria</taxon>
        <taxon>Hyphomicrobiales</taxon>
        <taxon>Rhodobiaceae</taxon>
        <taxon>Rhodobium</taxon>
    </lineage>
</organism>
<evidence type="ECO:0008006" key="3">
    <source>
        <dbReference type="Google" id="ProtNLM"/>
    </source>
</evidence>
<dbReference type="RefSeq" id="WP_264603739.1">
    <property type="nucleotide sequence ID" value="NZ_JAOQNS010000020.1"/>
</dbReference>
<sequence length="238" mass="27574">MILSHRHRFIFLKTKKTAGTSVELALSHVCGPDDVVTPIAGKEDVKNAGHVPRNYDIPPDRRPWFWRLKKLWGADDRHAGLCYWNHMTAEQVRNRAGAKTFDAYRKVSIERNPWDREVSYYFWLYKKADTRPTFEEFVLTDKWRKPVNNFEIYSLKSRIVADVVLRYERLSEDFAAFVGDLGIADPPELPHAKTGVRPDGAGDYRSFYTDETREAVGRIYAREIAAFGYTFEAPARIP</sequence>
<gene>
    <name evidence="1" type="ORF">M2319_004530</name>
</gene>
<reference evidence="2" key="1">
    <citation type="submission" date="2023-07" db="EMBL/GenBank/DDBJ databases">
        <title>Genome sequencing of Purple Non-Sulfur Bacteria from various extreme environments.</title>
        <authorList>
            <person name="Mayer M."/>
        </authorList>
    </citation>
    <scope>NUCLEOTIDE SEQUENCE [LARGE SCALE GENOMIC DNA]</scope>
    <source>
        <strain evidence="2">DSM 17935</strain>
    </source>
</reference>
<proteinExistence type="predicted"/>
<keyword evidence="2" id="KW-1185">Reference proteome</keyword>
<dbReference type="InterPro" id="IPR027417">
    <property type="entry name" value="P-loop_NTPase"/>
</dbReference>
<accession>A0ABT3HIF2</accession>
<dbReference type="Gene3D" id="3.40.50.300">
    <property type="entry name" value="P-loop containing nucleotide triphosphate hydrolases"/>
    <property type="match status" value="1"/>
</dbReference>
<dbReference type="Pfam" id="PF03567">
    <property type="entry name" value="Sulfotransfer_2"/>
    <property type="match status" value="1"/>
</dbReference>
<dbReference type="SUPFAM" id="SSF52540">
    <property type="entry name" value="P-loop containing nucleoside triphosphate hydrolases"/>
    <property type="match status" value="1"/>
</dbReference>
<comment type="caution">
    <text evidence="1">The sequence shown here is derived from an EMBL/GenBank/DDBJ whole genome shotgun (WGS) entry which is preliminary data.</text>
</comment>
<dbReference type="InterPro" id="IPR005331">
    <property type="entry name" value="Sulfotransferase"/>
</dbReference>
<name>A0ABT3HIF2_9HYPH</name>
<dbReference type="Proteomes" id="UP001209755">
    <property type="component" value="Unassembled WGS sequence"/>
</dbReference>
<evidence type="ECO:0000313" key="1">
    <source>
        <dbReference type="EMBL" id="MCW2310164.1"/>
    </source>
</evidence>
<dbReference type="EMBL" id="JAOQNS010000020">
    <property type="protein sequence ID" value="MCW2310164.1"/>
    <property type="molecule type" value="Genomic_DNA"/>
</dbReference>